<dbReference type="EMBL" id="CP135443">
    <property type="protein sequence ID" value="WRY32705.1"/>
    <property type="molecule type" value="Genomic_DNA"/>
</dbReference>
<dbReference type="Proteomes" id="UP001623290">
    <property type="component" value="Chromosome"/>
</dbReference>
<gene>
    <name evidence="1" type="ORF">RPE78_08240</name>
</gene>
<reference evidence="1 2" key="1">
    <citation type="submission" date="2023-09" db="EMBL/GenBank/DDBJ databases">
        <title>Thioclava shenzhenensis sp. nov., a multidrug resistant bacteria-antagonizing species isolated from coastal seawater.</title>
        <authorList>
            <person name="Long M."/>
        </authorList>
    </citation>
    <scope>NUCLEOTIDE SEQUENCE [LARGE SCALE GENOMIC DNA]</scope>
    <source>
        <strain evidence="1 2">FTW29</strain>
    </source>
</reference>
<dbReference type="Pfam" id="PF13704">
    <property type="entry name" value="Glyco_tranf_2_4"/>
    <property type="match status" value="1"/>
</dbReference>
<keyword evidence="1" id="KW-0328">Glycosyltransferase</keyword>
<keyword evidence="2" id="KW-1185">Reference proteome</keyword>
<dbReference type="GO" id="GO:0016757">
    <property type="term" value="F:glycosyltransferase activity"/>
    <property type="evidence" value="ECO:0007669"/>
    <property type="project" value="UniProtKB-KW"/>
</dbReference>
<name>A0ABZ1DVC6_9RHOB</name>
<organism evidence="1 2">
    <name type="scientific">Thioclava litoralis</name>
    <dbReference type="NCBI Taxonomy" id="3076557"/>
    <lineage>
        <taxon>Bacteria</taxon>
        <taxon>Pseudomonadati</taxon>
        <taxon>Pseudomonadota</taxon>
        <taxon>Alphaproteobacteria</taxon>
        <taxon>Rhodobacterales</taxon>
        <taxon>Paracoccaceae</taxon>
        <taxon>Thioclava</taxon>
    </lineage>
</organism>
<proteinExistence type="predicted"/>
<keyword evidence="1" id="KW-0808">Transferase</keyword>
<sequence length="360" mass="40425">MTMSNRAPDHPQWAVVGLMDEPAPLMAAWVAHHVAIGAGEVHVVFDRPDPPTEALLRGVSGCFVHRSGEDGWALHWKARRPNRHQARQKYHATRIANETAMDWIIHCDADEFVHLERPLSWELEKTREKAWLRLEVLERTFVPGVTGGDIFQGVFRKRWDAFAEEGAAFYGPRARFLNRGVSGHIAGKACMRTGQGYVLGVHHPTEHWDAPGGTVTLPYRPSYNARLMHFDGLTPLHYILKMMRRALTQVSGAPVPYAAPRVAQFEEAARLARDPQALWDHWFAVQGMTEAEEVALVQRDLAERIACPVLSHAQALFPELDFSPAGFDRLLLEHEEALVAKAKERLGFDAQAFLAEAFTG</sequence>
<accession>A0ABZ1DVC6</accession>
<dbReference type="EC" id="2.4.-.-" evidence="1"/>
<evidence type="ECO:0000313" key="2">
    <source>
        <dbReference type="Proteomes" id="UP001623290"/>
    </source>
</evidence>
<protein>
    <submittedName>
        <fullName evidence="1">Glycosyltransferase family 2 protein</fullName>
        <ecNumber evidence="1">2.4.-.-</ecNumber>
    </submittedName>
</protein>
<dbReference type="RefSeq" id="WP_406720269.1">
    <property type="nucleotide sequence ID" value="NZ_CP135443.1"/>
</dbReference>
<evidence type="ECO:0000313" key="1">
    <source>
        <dbReference type="EMBL" id="WRY32705.1"/>
    </source>
</evidence>